<proteinExistence type="predicted"/>
<reference evidence="1 2" key="1">
    <citation type="submission" date="2014-09" db="EMBL/GenBank/DDBJ databases">
        <title>Whole Genome Shotgun of Flavobacterium aquatile LMG 4008.</title>
        <authorList>
            <person name="Gale A.N."/>
            <person name="Pipes S.E."/>
            <person name="Newman J.D."/>
        </authorList>
    </citation>
    <scope>NUCLEOTIDE SEQUENCE [LARGE SCALE GENOMIC DNA]</scope>
    <source>
        <strain evidence="1 2">LMG 4008</strain>
    </source>
</reference>
<accession>A0A095V432</accession>
<dbReference type="InterPro" id="IPR011990">
    <property type="entry name" value="TPR-like_helical_dom_sf"/>
</dbReference>
<name>A0A095V432_9FLAO</name>
<dbReference type="EMBL" id="JRHH01000001">
    <property type="protein sequence ID" value="KGD69600.1"/>
    <property type="molecule type" value="Genomic_DNA"/>
</dbReference>
<evidence type="ECO:0008006" key="3">
    <source>
        <dbReference type="Google" id="ProtNLM"/>
    </source>
</evidence>
<gene>
    <name evidence="1" type="ORF">LG45_02255</name>
</gene>
<comment type="caution">
    <text evidence="1">The sequence shown here is derived from an EMBL/GenBank/DDBJ whole genome shotgun (WGS) entry which is preliminary data.</text>
</comment>
<sequence length="207" mass="24269">MITKFTLIFMSLLFLNCNDKKSINPIPNNVVRSATENPDCKKFFKKYNEKYVQEESDSALVYLDKAIDCDPENNNYKFTKAKFLTEIKRFDDAIKTINVLVSASDDPAFKLFKGIVMLKMKDNDSDKFLDSVYKDFYKIKDPTSGNEFYRVSLDNYFKGKEFSLNEIAELKVKYKDKGYETQNFTAIEELIKKENRETVLFKLFNIN</sequence>
<organism evidence="1 2">
    <name type="scientific">Flavobacterium aquatile LMG 4008 = ATCC 11947</name>
    <dbReference type="NCBI Taxonomy" id="1453498"/>
    <lineage>
        <taxon>Bacteria</taxon>
        <taxon>Pseudomonadati</taxon>
        <taxon>Bacteroidota</taxon>
        <taxon>Flavobacteriia</taxon>
        <taxon>Flavobacteriales</taxon>
        <taxon>Flavobacteriaceae</taxon>
        <taxon>Flavobacterium</taxon>
    </lineage>
</organism>
<dbReference type="eggNOG" id="ENOG5032HG3">
    <property type="taxonomic scope" value="Bacteria"/>
</dbReference>
<evidence type="ECO:0000313" key="1">
    <source>
        <dbReference type="EMBL" id="KGD69600.1"/>
    </source>
</evidence>
<dbReference type="SUPFAM" id="SSF48452">
    <property type="entry name" value="TPR-like"/>
    <property type="match status" value="1"/>
</dbReference>
<dbReference type="Gene3D" id="1.25.40.10">
    <property type="entry name" value="Tetratricopeptide repeat domain"/>
    <property type="match status" value="1"/>
</dbReference>
<protein>
    <recommendedName>
        <fullName evidence="3">Tetratricopeptide repeat protein</fullName>
    </recommendedName>
</protein>
<keyword evidence="2" id="KW-1185">Reference proteome</keyword>
<dbReference type="OrthoDB" id="1344092at2"/>
<dbReference type="AlphaFoldDB" id="A0A095V432"/>
<dbReference type="Proteomes" id="UP000029554">
    <property type="component" value="Unassembled WGS sequence"/>
</dbReference>
<evidence type="ECO:0000313" key="2">
    <source>
        <dbReference type="Proteomes" id="UP000029554"/>
    </source>
</evidence>
<dbReference type="RefSeq" id="WP_035123944.1">
    <property type="nucleotide sequence ID" value="NZ_JRHH01000001.1"/>
</dbReference>